<feature type="domain" description="Circularly permuted ATPgrasp" evidence="1">
    <location>
        <begin position="1"/>
        <end position="58"/>
    </location>
</feature>
<dbReference type="InterPro" id="IPR007302">
    <property type="entry name" value="CP_ATPgrasp"/>
</dbReference>
<dbReference type="PANTHER" id="PTHR34595">
    <property type="entry name" value="BLR5612 PROTEIN"/>
    <property type="match status" value="1"/>
</dbReference>
<protein>
    <recommendedName>
        <fullName evidence="1">Circularly permuted ATPgrasp domain-containing protein</fullName>
    </recommendedName>
</protein>
<evidence type="ECO:0000259" key="1">
    <source>
        <dbReference type="Pfam" id="PF04174"/>
    </source>
</evidence>
<dbReference type="EMBL" id="BPFZ01000017">
    <property type="protein sequence ID" value="GIU67995.1"/>
    <property type="molecule type" value="Genomic_DNA"/>
</dbReference>
<accession>A0ABQ4PY39</accession>
<reference evidence="2" key="1">
    <citation type="submission" date="2021-05" db="EMBL/GenBank/DDBJ databases">
        <authorList>
            <person name="Tanabe Y."/>
        </authorList>
    </citation>
    <scope>NUCLEOTIDE SEQUENCE</scope>
    <source>
        <strain evidence="2">BOTRYCO-1</strain>
    </source>
</reference>
<name>A0ABQ4PY39_9PROT</name>
<evidence type="ECO:0000313" key="2">
    <source>
        <dbReference type="EMBL" id="GIU67995.1"/>
    </source>
</evidence>
<reference evidence="2" key="2">
    <citation type="journal article" date="2023" name="ISME Commun">
        <title>Characterization of a bloom-associated alphaproteobacterial lineage, 'Candidatus Phycosocius': insights into freshwater algal-bacterial interactions.</title>
        <authorList>
            <person name="Tanabe Y."/>
            <person name="Yamaguchi H."/>
            <person name="Yoshida M."/>
            <person name="Kai A."/>
            <person name="Okazaki Y."/>
        </authorList>
    </citation>
    <scope>NUCLEOTIDE SEQUENCE</scope>
    <source>
        <strain evidence="2">BOTRYCO-1</strain>
    </source>
</reference>
<dbReference type="Proteomes" id="UP001161064">
    <property type="component" value="Unassembled WGS sequence"/>
</dbReference>
<keyword evidence="3" id="KW-1185">Reference proteome</keyword>
<organism evidence="2 3">
    <name type="scientific">Candidatus Phycosocius spiralis</name>
    <dbReference type="NCBI Taxonomy" id="2815099"/>
    <lineage>
        <taxon>Bacteria</taxon>
        <taxon>Pseudomonadati</taxon>
        <taxon>Pseudomonadota</taxon>
        <taxon>Alphaproteobacteria</taxon>
        <taxon>Caulobacterales</taxon>
        <taxon>Caulobacterales incertae sedis</taxon>
        <taxon>Candidatus Phycosocius</taxon>
    </lineage>
</organism>
<sequence length="59" mass="6813">MERGFKQRLEAINLFLADIYGERTIINNGYIPRDLILGSSNYRREKLGVEVPHGAYVNM</sequence>
<comment type="caution">
    <text evidence="2">The sequence shown here is derived from an EMBL/GenBank/DDBJ whole genome shotgun (WGS) entry which is preliminary data.</text>
</comment>
<evidence type="ECO:0000313" key="3">
    <source>
        <dbReference type="Proteomes" id="UP001161064"/>
    </source>
</evidence>
<dbReference type="InterPro" id="IPR051680">
    <property type="entry name" value="ATP-dep_Glu-Cys_Ligase-2"/>
</dbReference>
<gene>
    <name evidence="2" type="ORF">PsB1_2149</name>
</gene>
<dbReference type="PANTHER" id="PTHR34595:SF7">
    <property type="entry name" value="SLL1039 PROTEIN"/>
    <property type="match status" value="1"/>
</dbReference>
<dbReference type="Pfam" id="PF04174">
    <property type="entry name" value="CP_ATPgrasp_1"/>
    <property type="match status" value="1"/>
</dbReference>
<proteinExistence type="predicted"/>